<dbReference type="AlphaFoldDB" id="I7KWM8"/>
<dbReference type="Proteomes" id="UP000007652">
    <property type="component" value="Unassembled WGS sequence"/>
</dbReference>
<evidence type="ECO:0000313" key="3">
    <source>
        <dbReference type="Proteomes" id="UP000007652"/>
    </source>
</evidence>
<dbReference type="EMBL" id="CAKP01000138">
    <property type="protein sequence ID" value="CCJ34611.1"/>
    <property type="molecule type" value="Genomic_DNA"/>
</dbReference>
<keyword evidence="1" id="KW-0812">Transmembrane</keyword>
<feature type="transmembrane region" description="Helical" evidence="1">
    <location>
        <begin position="7"/>
        <end position="28"/>
    </location>
</feature>
<organism evidence="2 3">
    <name type="scientific">Caloramator australicus RC3</name>
    <dbReference type="NCBI Taxonomy" id="857293"/>
    <lineage>
        <taxon>Bacteria</taxon>
        <taxon>Bacillati</taxon>
        <taxon>Bacillota</taxon>
        <taxon>Clostridia</taxon>
        <taxon>Eubacteriales</taxon>
        <taxon>Clostridiaceae</taxon>
        <taxon>Caloramator</taxon>
    </lineage>
</organism>
<evidence type="ECO:0008006" key="4">
    <source>
        <dbReference type="Google" id="ProtNLM"/>
    </source>
</evidence>
<sequence>MKKGFTLLEFTLSISIMLLVFSGLVFPFKNYSNIFLGYSKNMLISDLKLSKIMAYSKGVEVTFAFIKDDKSNDYIGYNVSQGLKFVKKTYFPKDIIISKSLSTIPTSGLLTFNSNGSVSPYACTIVLINKKTNTIKKITLTIGFTRITDK</sequence>
<accession>I7KWM8</accession>
<keyword evidence="1" id="KW-1133">Transmembrane helix</keyword>
<keyword evidence="3" id="KW-1185">Reference proteome</keyword>
<dbReference type="InterPro" id="IPR012902">
    <property type="entry name" value="N_methyl_site"/>
</dbReference>
<dbReference type="RefSeq" id="WP_008909854.1">
    <property type="nucleotide sequence ID" value="NZ_CAKP01000138.1"/>
</dbReference>
<dbReference type="STRING" id="857293.CAAU_2528"/>
<keyword evidence="1" id="KW-0472">Membrane</keyword>
<evidence type="ECO:0000256" key="1">
    <source>
        <dbReference type="SAM" id="Phobius"/>
    </source>
</evidence>
<name>I7KWM8_9CLOT</name>
<evidence type="ECO:0000313" key="2">
    <source>
        <dbReference type="EMBL" id="CCJ34611.1"/>
    </source>
</evidence>
<dbReference type="PROSITE" id="PS00409">
    <property type="entry name" value="PROKAR_NTER_METHYL"/>
    <property type="match status" value="1"/>
</dbReference>
<comment type="caution">
    <text evidence="2">The sequence shown here is derived from an EMBL/GenBank/DDBJ whole genome shotgun (WGS) entry which is preliminary data.</text>
</comment>
<gene>
    <name evidence="2" type="ORF">CAAU_2528</name>
</gene>
<protein>
    <recommendedName>
        <fullName evidence="4">Prepilin-type N-terminal cleavage/methylation domain-containing protein</fullName>
    </recommendedName>
</protein>
<proteinExistence type="predicted"/>
<dbReference type="OrthoDB" id="1955385at2"/>
<reference evidence="2 3" key="1">
    <citation type="journal article" date="2011" name="J. Bacteriol.">
        <title>Draft genome sequence of Caloramator australicus strain RC3T, a thermoanaerobe from the Great Artesian Basin of Australia.</title>
        <authorList>
            <person name="Ogg C.D."/>
            <person name="Patel B.K.C."/>
        </authorList>
    </citation>
    <scope>NUCLEOTIDE SEQUENCE [LARGE SCALE GENOMIC DNA]</scope>
    <source>
        <strain evidence="2 3">RC3</strain>
    </source>
</reference>